<protein>
    <submittedName>
        <fullName evidence="1">Uncharacterized protein</fullName>
    </submittedName>
</protein>
<sequence>MYAEIKTIKEVSWTWISYFYNISINQFCAIQPRICSMYYLI</sequence>
<reference evidence="1" key="2">
    <citation type="journal article" date="2015" name="Fish Shellfish Immunol.">
        <title>Early steps in the European eel (Anguilla anguilla)-Vibrio vulnificus interaction in the gills: Role of the RtxA13 toxin.</title>
        <authorList>
            <person name="Callol A."/>
            <person name="Pajuelo D."/>
            <person name="Ebbesson L."/>
            <person name="Teles M."/>
            <person name="MacKenzie S."/>
            <person name="Amaro C."/>
        </authorList>
    </citation>
    <scope>NUCLEOTIDE SEQUENCE</scope>
</reference>
<dbReference type="AlphaFoldDB" id="A0A0E9UHU6"/>
<name>A0A0E9UHU6_ANGAN</name>
<evidence type="ECO:0000313" key="1">
    <source>
        <dbReference type="EMBL" id="JAH65434.1"/>
    </source>
</evidence>
<proteinExistence type="predicted"/>
<dbReference type="EMBL" id="GBXM01043143">
    <property type="protein sequence ID" value="JAH65434.1"/>
    <property type="molecule type" value="Transcribed_RNA"/>
</dbReference>
<accession>A0A0E9UHU6</accession>
<organism evidence="1">
    <name type="scientific">Anguilla anguilla</name>
    <name type="common">European freshwater eel</name>
    <name type="synonym">Muraena anguilla</name>
    <dbReference type="NCBI Taxonomy" id="7936"/>
    <lineage>
        <taxon>Eukaryota</taxon>
        <taxon>Metazoa</taxon>
        <taxon>Chordata</taxon>
        <taxon>Craniata</taxon>
        <taxon>Vertebrata</taxon>
        <taxon>Euteleostomi</taxon>
        <taxon>Actinopterygii</taxon>
        <taxon>Neopterygii</taxon>
        <taxon>Teleostei</taxon>
        <taxon>Anguilliformes</taxon>
        <taxon>Anguillidae</taxon>
        <taxon>Anguilla</taxon>
    </lineage>
</organism>
<reference evidence="1" key="1">
    <citation type="submission" date="2014-11" db="EMBL/GenBank/DDBJ databases">
        <authorList>
            <person name="Amaro Gonzalez C."/>
        </authorList>
    </citation>
    <scope>NUCLEOTIDE SEQUENCE</scope>
</reference>